<reference evidence="16 17" key="1">
    <citation type="journal article" date="2024" name="Ann. Entomol. Soc. Am.">
        <title>Genomic analyses of the southern and eastern yellowjacket wasps (Hymenoptera: Vespidae) reveal evolutionary signatures of social life.</title>
        <authorList>
            <person name="Catto M.A."/>
            <person name="Caine P.B."/>
            <person name="Orr S.E."/>
            <person name="Hunt B.G."/>
            <person name="Goodisman M.A.D."/>
        </authorList>
    </citation>
    <scope>NUCLEOTIDE SEQUENCE [LARGE SCALE GENOMIC DNA]</scope>
    <source>
        <strain evidence="16">232</strain>
        <tissue evidence="16">Head and thorax</tissue>
    </source>
</reference>
<evidence type="ECO:0000256" key="1">
    <source>
        <dbReference type="ARBA" id="ARBA00009609"/>
    </source>
</evidence>
<evidence type="ECO:0000256" key="5">
    <source>
        <dbReference type="ARBA" id="ARBA00022723"/>
    </source>
</evidence>
<gene>
    <name evidence="16" type="ORF">V1477_012125</name>
</gene>
<evidence type="ECO:0000256" key="10">
    <source>
        <dbReference type="ARBA" id="ARBA00023004"/>
    </source>
</evidence>
<evidence type="ECO:0000256" key="4">
    <source>
        <dbReference type="ARBA" id="ARBA00022485"/>
    </source>
</evidence>
<name>A0ABD2BWM0_VESMC</name>
<evidence type="ECO:0000259" key="15">
    <source>
        <dbReference type="SMART" id="SM00470"/>
    </source>
</evidence>
<dbReference type="InterPro" id="IPR044304">
    <property type="entry name" value="NUBPL-like"/>
</dbReference>
<evidence type="ECO:0000256" key="11">
    <source>
        <dbReference type="ARBA" id="ARBA00023014"/>
    </source>
</evidence>
<evidence type="ECO:0000256" key="2">
    <source>
        <dbReference type="ARBA" id="ARBA00013055"/>
    </source>
</evidence>
<dbReference type="CDD" id="cd16395">
    <property type="entry name" value="Srx"/>
    <property type="match status" value="1"/>
</dbReference>
<feature type="domain" description="ParB-like N-terminal" evidence="15">
    <location>
        <begin position="340"/>
        <end position="432"/>
    </location>
</feature>
<evidence type="ECO:0000313" key="17">
    <source>
        <dbReference type="Proteomes" id="UP001607303"/>
    </source>
</evidence>
<dbReference type="InterPro" id="IPR027417">
    <property type="entry name" value="P-loop_NTPase"/>
</dbReference>
<keyword evidence="3" id="KW-0488">Methylation</keyword>
<keyword evidence="6" id="KW-0547">Nucleotide-binding</keyword>
<dbReference type="HAMAP" id="MF_02040">
    <property type="entry name" value="Mrp_NBP35"/>
    <property type="match status" value="1"/>
</dbReference>
<evidence type="ECO:0000256" key="6">
    <source>
        <dbReference type="ARBA" id="ARBA00022741"/>
    </source>
</evidence>
<evidence type="ECO:0000256" key="14">
    <source>
        <dbReference type="ARBA" id="ARBA00047514"/>
    </source>
</evidence>
<keyword evidence="4" id="KW-0004">4Fe-4S</keyword>
<comment type="similarity">
    <text evidence="13">Belongs to the Mrp/NBP35 ATP-binding proteins family.</text>
</comment>
<dbReference type="PANTHER" id="PTHR42961:SF2">
    <property type="entry name" value="IRON-SULFUR PROTEIN NUBPL"/>
    <property type="match status" value="1"/>
</dbReference>
<keyword evidence="5" id="KW-0479">Metal-binding</keyword>
<keyword evidence="8" id="KW-0049">Antioxidant</keyword>
<keyword evidence="9" id="KW-0560">Oxidoreductase</keyword>
<dbReference type="Proteomes" id="UP001607303">
    <property type="component" value="Unassembled WGS sequence"/>
</dbReference>
<comment type="caution">
    <text evidence="16">The sequence shown here is derived from an EMBL/GenBank/DDBJ whole genome shotgun (WGS) entry which is preliminary data.</text>
</comment>
<dbReference type="Pfam" id="PF10609">
    <property type="entry name" value="ParA"/>
    <property type="match status" value="1"/>
</dbReference>
<accession>A0ABD2BWM0</accession>
<dbReference type="CDD" id="cd02037">
    <property type="entry name" value="Mrp_NBP35"/>
    <property type="match status" value="1"/>
</dbReference>
<dbReference type="FunFam" id="3.90.1530.10:FF:000001">
    <property type="entry name" value="Sulfiredoxin"/>
    <property type="match status" value="1"/>
</dbReference>
<evidence type="ECO:0000256" key="12">
    <source>
        <dbReference type="ARBA" id="ARBA00023157"/>
    </source>
</evidence>
<dbReference type="InterPro" id="IPR019591">
    <property type="entry name" value="Mrp/NBP35_ATP-bd"/>
</dbReference>
<dbReference type="GO" id="GO:0046872">
    <property type="term" value="F:metal ion binding"/>
    <property type="evidence" value="ECO:0007669"/>
    <property type="project" value="UniProtKB-KW"/>
</dbReference>
<organism evidence="16 17">
    <name type="scientific">Vespula maculifrons</name>
    <name type="common">Eastern yellow jacket</name>
    <name type="synonym">Wasp</name>
    <dbReference type="NCBI Taxonomy" id="7453"/>
    <lineage>
        <taxon>Eukaryota</taxon>
        <taxon>Metazoa</taxon>
        <taxon>Ecdysozoa</taxon>
        <taxon>Arthropoda</taxon>
        <taxon>Hexapoda</taxon>
        <taxon>Insecta</taxon>
        <taxon>Pterygota</taxon>
        <taxon>Neoptera</taxon>
        <taxon>Endopterygota</taxon>
        <taxon>Hymenoptera</taxon>
        <taxon>Apocrita</taxon>
        <taxon>Aculeata</taxon>
        <taxon>Vespoidea</taxon>
        <taxon>Vespidae</taxon>
        <taxon>Vespinae</taxon>
        <taxon>Vespula</taxon>
    </lineage>
</organism>
<evidence type="ECO:0000256" key="3">
    <source>
        <dbReference type="ARBA" id="ARBA00022481"/>
    </source>
</evidence>
<dbReference type="FunFam" id="3.40.50.300:FF:001278">
    <property type="entry name" value="Iron-sulfur cluster carrier protein"/>
    <property type="match status" value="1"/>
</dbReference>
<proteinExistence type="inferred from homology"/>
<dbReference type="PANTHER" id="PTHR42961">
    <property type="entry name" value="IRON-SULFUR PROTEIN NUBPL"/>
    <property type="match status" value="1"/>
</dbReference>
<evidence type="ECO:0000256" key="7">
    <source>
        <dbReference type="ARBA" id="ARBA00022840"/>
    </source>
</evidence>
<dbReference type="Gene3D" id="3.40.50.300">
    <property type="entry name" value="P-loop containing nucleotide triphosphate hydrolases"/>
    <property type="match status" value="1"/>
</dbReference>
<keyword evidence="17" id="KW-1185">Reference proteome</keyword>
<comment type="similarity">
    <text evidence="1">Belongs to the sulfiredoxin family.</text>
</comment>
<evidence type="ECO:0000256" key="13">
    <source>
        <dbReference type="ARBA" id="ARBA00024036"/>
    </source>
</evidence>
<evidence type="ECO:0000256" key="8">
    <source>
        <dbReference type="ARBA" id="ARBA00022862"/>
    </source>
</evidence>
<dbReference type="SMART" id="SM00470">
    <property type="entry name" value="ParB"/>
    <property type="match status" value="1"/>
</dbReference>
<keyword evidence="7" id="KW-0067">ATP-binding</keyword>
<keyword evidence="10" id="KW-0408">Iron</keyword>
<dbReference type="Pfam" id="PF02195">
    <property type="entry name" value="ParB_N"/>
    <property type="match status" value="1"/>
</dbReference>
<dbReference type="InterPro" id="IPR003115">
    <property type="entry name" value="ParB_N"/>
</dbReference>
<keyword evidence="12" id="KW-1015">Disulfide bond</keyword>
<sequence length="437" mass="47941">MFHCKIRFLSSNLKICAYMQKCLKSNISTTDINETKNINLEAKRKEIMSRGLPKKKPIKGVKQIIIVASGKGGVGKSTTSVNLATALKVIEPKKSIGLLDADVFGPSIPLMMNLQQSPFMSMGFLIDEKSPVVWRGLMVMSALDKLLRQVAWAPLDCLIIDTPPGTGDTHLSLIQNIFITGALLVTTPQRAALDVTRRGAKMFEKLSVPISGIVENMSFISCPKCMTKISIFGDNTEALAHELGIKILQKIPLNEDIRDSCDIGKPIVLSAPNSVQAECYKKLAEHKDPKKIMGVVKYAVILSFLSHIVSSYGVSSNNTAPSKMDKVGTSIHSSADAEVFDVPMSVIIRPFPPDVNEEKVQSLINTLNNSETESLVPPIDILWIKGSEGGDYYYSFGGCHRYTAHKQIGRQFIKAKLIKSTITDLRSYLGNSTPDLK</sequence>
<dbReference type="SUPFAM" id="SSF52540">
    <property type="entry name" value="P-loop containing nucleoside triphosphate hydrolases"/>
    <property type="match status" value="1"/>
</dbReference>
<evidence type="ECO:0000313" key="16">
    <source>
        <dbReference type="EMBL" id="KAL2737169.1"/>
    </source>
</evidence>
<dbReference type="GO" id="GO:0051539">
    <property type="term" value="F:4 iron, 4 sulfur cluster binding"/>
    <property type="evidence" value="ECO:0007669"/>
    <property type="project" value="UniProtKB-KW"/>
</dbReference>
<dbReference type="AlphaFoldDB" id="A0ABD2BWM0"/>
<keyword evidence="11" id="KW-0411">Iron-sulfur</keyword>
<dbReference type="GO" id="GO:0005524">
    <property type="term" value="F:ATP binding"/>
    <property type="evidence" value="ECO:0007669"/>
    <property type="project" value="UniProtKB-KW"/>
</dbReference>
<comment type="catalytic activity">
    <reaction evidence="14">
        <text>S-hydroxy-S-oxy-L-cysteinyl-[peroxiredoxin] + [protein]-dithiol + ATP = S-hydroxy-L-cysteinyl-[peroxiredoxin] + [protein]-disulfide + ADP + phosphate</text>
        <dbReference type="Rhea" id="RHEA:17545"/>
        <dbReference type="Rhea" id="RHEA-COMP:10593"/>
        <dbReference type="Rhea" id="RHEA-COMP:10594"/>
        <dbReference type="Rhea" id="RHEA-COMP:13681"/>
        <dbReference type="Rhea" id="RHEA-COMP:17976"/>
        <dbReference type="ChEBI" id="CHEBI:29950"/>
        <dbReference type="ChEBI" id="CHEBI:30616"/>
        <dbReference type="ChEBI" id="CHEBI:43474"/>
        <dbReference type="ChEBI" id="CHEBI:50058"/>
        <dbReference type="ChEBI" id="CHEBI:61973"/>
        <dbReference type="ChEBI" id="CHEBI:61974"/>
        <dbReference type="ChEBI" id="CHEBI:456216"/>
        <dbReference type="EC" id="1.8.98.2"/>
    </reaction>
</comment>
<dbReference type="EMBL" id="JAYRBN010000065">
    <property type="protein sequence ID" value="KAL2737169.1"/>
    <property type="molecule type" value="Genomic_DNA"/>
</dbReference>
<dbReference type="InterPro" id="IPR033756">
    <property type="entry name" value="YlxH/NBP35"/>
</dbReference>
<dbReference type="EC" id="1.8.98.2" evidence="2"/>
<evidence type="ECO:0000256" key="9">
    <source>
        <dbReference type="ARBA" id="ARBA00023002"/>
    </source>
</evidence>
<dbReference type="SUPFAM" id="SSF110849">
    <property type="entry name" value="ParB/Sulfiredoxin"/>
    <property type="match status" value="1"/>
</dbReference>
<dbReference type="InterPro" id="IPR036086">
    <property type="entry name" value="ParB/Sulfiredoxin_sf"/>
</dbReference>
<dbReference type="Gene3D" id="3.90.1530.10">
    <property type="entry name" value="Conserved hypothetical protein from pyrococcus furiosus pfu- 392566-001, ParB domain"/>
    <property type="match status" value="1"/>
</dbReference>
<protein>
    <recommendedName>
        <fullName evidence="2">sulfiredoxin</fullName>
        <ecNumber evidence="2">1.8.98.2</ecNumber>
    </recommendedName>
</protein>
<dbReference type="GO" id="GO:0032542">
    <property type="term" value="F:sulfiredoxin activity"/>
    <property type="evidence" value="ECO:0007669"/>
    <property type="project" value="UniProtKB-EC"/>
</dbReference>